<evidence type="ECO:0000256" key="4">
    <source>
        <dbReference type="ARBA" id="ARBA00022723"/>
    </source>
</evidence>
<evidence type="ECO:0000313" key="10">
    <source>
        <dbReference type="EMBL" id="OAY81391.1"/>
    </source>
</evidence>
<keyword evidence="6" id="KW-0833">Ubl conjugation pathway</keyword>
<feature type="region of interest" description="Disordered" evidence="8">
    <location>
        <begin position="118"/>
        <end position="195"/>
    </location>
</feature>
<dbReference type="Gene3D" id="3.30.40.10">
    <property type="entry name" value="Zinc/RING finger domain, C3HC4 (zinc finger)"/>
    <property type="match status" value="1"/>
</dbReference>
<keyword evidence="7" id="KW-0862">Zinc</keyword>
<feature type="compositionally biased region" description="Polar residues" evidence="8">
    <location>
        <begin position="146"/>
        <end position="182"/>
    </location>
</feature>
<reference evidence="10 11" key="1">
    <citation type="journal article" date="2016" name="DNA Res.">
        <title>The draft genome of MD-2 pineapple using hybrid error correction of long reads.</title>
        <authorList>
            <person name="Redwan R.M."/>
            <person name="Saidin A."/>
            <person name="Kumar S.V."/>
        </authorList>
    </citation>
    <scope>NUCLEOTIDE SEQUENCE [LARGE SCALE GENOMIC DNA]</scope>
    <source>
        <strain evidence="11">cv. MD2</strain>
        <tissue evidence="10">Leaf</tissue>
    </source>
</reference>
<evidence type="ECO:0000313" key="11">
    <source>
        <dbReference type="Proteomes" id="UP000092600"/>
    </source>
</evidence>
<dbReference type="PANTHER" id="PTHR46463">
    <property type="entry name" value="ZINC FINGER, RING/FYVE/PHD-TYPE"/>
    <property type="match status" value="1"/>
</dbReference>
<comment type="caution">
    <text evidence="10">The sequence shown here is derived from an EMBL/GenBank/DDBJ whole genome shotgun (WGS) entry which is preliminary data.</text>
</comment>
<dbReference type="Pfam" id="PF17123">
    <property type="entry name" value="zf-RING_11"/>
    <property type="match status" value="1"/>
</dbReference>
<dbReference type="SUPFAM" id="SSF57850">
    <property type="entry name" value="RING/U-box"/>
    <property type="match status" value="1"/>
</dbReference>
<dbReference type="GO" id="GO:0008270">
    <property type="term" value="F:zinc ion binding"/>
    <property type="evidence" value="ECO:0007669"/>
    <property type="project" value="UniProtKB-KW"/>
</dbReference>
<accession>A0A199VWS5</accession>
<evidence type="ECO:0000256" key="2">
    <source>
        <dbReference type="ARBA" id="ARBA00012483"/>
    </source>
</evidence>
<evidence type="ECO:0000256" key="5">
    <source>
        <dbReference type="ARBA" id="ARBA00022771"/>
    </source>
</evidence>
<protein>
    <recommendedName>
        <fullName evidence="2">RING-type E3 ubiquitin transferase</fullName>
        <ecNumber evidence="2">2.3.2.27</ecNumber>
    </recommendedName>
</protein>
<gene>
    <name evidence="10" type="ORF">ACMD2_01824</name>
</gene>
<dbReference type="InterPro" id="IPR001841">
    <property type="entry name" value="Znf_RING"/>
</dbReference>
<evidence type="ECO:0000256" key="8">
    <source>
        <dbReference type="SAM" id="MobiDB-lite"/>
    </source>
</evidence>
<dbReference type="PANTHER" id="PTHR46463:SF78">
    <property type="entry name" value="RING-TYPE DOMAIN-CONTAINING PROTEIN"/>
    <property type="match status" value="1"/>
</dbReference>
<evidence type="ECO:0000256" key="3">
    <source>
        <dbReference type="ARBA" id="ARBA00022679"/>
    </source>
</evidence>
<comment type="catalytic activity">
    <reaction evidence="1">
        <text>S-ubiquitinyl-[E2 ubiquitin-conjugating enzyme]-L-cysteine + [acceptor protein]-L-lysine = [E2 ubiquitin-conjugating enzyme]-L-cysteine + N(6)-ubiquitinyl-[acceptor protein]-L-lysine.</text>
        <dbReference type="EC" id="2.3.2.27"/>
    </reaction>
</comment>
<evidence type="ECO:0000256" key="1">
    <source>
        <dbReference type="ARBA" id="ARBA00000900"/>
    </source>
</evidence>
<keyword evidence="5" id="KW-0863">Zinc-finger</keyword>
<organism evidence="10 11">
    <name type="scientific">Ananas comosus</name>
    <name type="common">Pineapple</name>
    <name type="synonym">Ananas ananas</name>
    <dbReference type="NCBI Taxonomy" id="4615"/>
    <lineage>
        <taxon>Eukaryota</taxon>
        <taxon>Viridiplantae</taxon>
        <taxon>Streptophyta</taxon>
        <taxon>Embryophyta</taxon>
        <taxon>Tracheophyta</taxon>
        <taxon>Spermatophyta</taxon>
        <taxon>Magnoliopsida</taxon>
        <taxon>Liliopsida</taxon>
        <taxon>Poales</taxon>
        <taxon>Bromeliaceae</taxon>
        <taxon>Bromelioideae</taxon>
        <taxon>Ananas</taxon>
    </lineage>
</organism>
<proteinExistence type="predicted"/>
<evidence type="ECO:0000256" key="6">
    <source>
        <dbReference type="ARBA" id="ARBA00022786"/>
    </source>
</evidence>
<dbReference type="InterPro" id="IPR013083">
    <property type="entry name" value="Znf_RING/FYVE/PHD"/>
</dbReference>
<feature type="domain" description="RING-type" evidence="9">
    <location>
        <begin position="24"/>
        <end position="51"/>
    </location>
</feature>
<sequence>MDGHATSAAAFVEGGIQDACDDSCSICLEAFCDSDPSTVTGCRHEFHLQCILECQELLEAVEKERNSRLPVGAEDADLEERIIQHLAAAAAMGRTYRIHRREGNRGRPADHGRTQHMVYSRRQSAPPAVSSSPLSANRGEDESVPAINSLNPSAPIASGTNFANSPGLSNNRNSSGQPTPGSQDRAGPSDFQSFSDSFKSRLNAVSMRSGLKRSAFNSGL</sequence>
<dbReference type="AlphaFoldDB" id="A0A199VWS5"/>
<evidence type="ECO:0000256" key="7">
    <source>
        <dbReference type="ARBA" id="ARBA00022833"/>
    </source>
</evidence>
<name>A0A199VWS5_ANACO</name>
<dbReference type="Proteomes" id="UP000092600">
    <property type="component" value="Unassembled WGS sequence"/>
</dbReference>
<keyword evidence="3" id="KW-0808">Transferase</keyword>
<feature type="compositionally biased region" description="Low complexity" evidence="8">
    <location>
        <begin position="124"/>
        <end position="136"/>
    </location>
</feature>
<dbReference type="STRING" id="4615.A0A199VWS5"/>
<evidence type="ECO:0000259" key="9">
    <source>
        <dbReference type="Pfam" id="PF17123"/>
    </source>
</evidence>
<dbReference type="EC" id="2.3.2.27" evidence="2"/>
<dbReference type="EMBL" id="LSRQ01000666">
    <property type="protein sequence ID" value="OAY81391.1"/>
    <property type="molecule type" value="Genomic_DNA"/>
</dbReference>
<keyword evidence="4" id="KW-0479">Metal-binding</keyword>
<dbReference type="GO" id="GO:0061630">
    <property type="term" value="F:ubiquitin protein ligase activity"/>
    <property type="evidence" value="ECO:0007669"/>
    <property type="project" value="UniProtKB-EC"/>
</dbReference>